<dbReference type="InterPro" id="IPR058593">
    <property type="entry name" value="ARB_07466-like_C"/>
</dbReference>
<evidence type="ECO:0000259" key="2">
    <source>
        <dbReference type="Pfam" id="PF26571"/>
    </source>
</evidence>
<dbReference type="EMBL" id="CP058934">
    <property type="protein sequence ID" value="QLI69912.1"/>
    <property type="molecule type" value="Genomic_DNA"/>
</dbReference>
<dbReference type="RefSeq" id="XP_014540080.2">
    <property type="nucleotide sequence ID" value="XM_014684594.2"/>
</dbReference>
<sequence length="245" mass="26142">MRHHVVTLLCLAATTALAAPNEPCYADGQAGVCTTEAACAAANGTTATGACPADGADIKCCSKARCGPDCASNCRWQSDCAGSSTANLCPGPAQMQCCSSRDSGFGGYAAPATPPVGDCKPSSVEGAKKIVAAFPGRVWDVGCKRDCECPGTSDHCCGLASDMMCSDGFGVPTLSGKQIAEWVMHNRKDLKLKYVIWGQKIWNPTVDAEPNRWEHWRTMNDRGDVTQNHWDHVHVSYEEFEYQGI</sequence>
<dbReference type="Proteomes" id="UP000510686">
    <property type="component" value="Chromosome 3"/>
</dbReference>
<feature type="domain" description="ARB-07466-like C-terminal" evidence="2">
    <location>
        <begin position="117"/>
        <end position="230"/>
    </location>
</feature>
<feature type="chain" id="PRO_5028808002" description="ARB-07466-like C-terminal domain-containing protein" evidence="1">
    <location>
        <begin position="19"/>
        <end position="245"/>
    </location>
</feature>
<dbReference type="OrthoDB" id="2251794at2759"/>
<reference evidence="3 4" key="1">
    <citation type="submission" date="2020-07" db="EMBL/GenBank/DDBJ databases">
        <title>Telomere length de novo assembly of all 7 chromosomes of the fungus, Metarhizium brunneum, using a novel assembly pipeline.</title>
        <authorList>
            <person name="Saud z."/>
            <person name="Kortsinoglou A."/>
            <person name="Kouvelis V.N."/>
            <person name="Butt T.M."/>
        </authorList>
    </citation>
    <scope>NUCLEOTIDE SEQUENCE [LARGE SCALE GENOMIC DNA]</scope>
    <source>
        <strain evidence="3 4">4556</strain>
    </source>
</reference>
<dbReference type="KEGG" id="mbrn:26247116"/>
<dbReference type="AlphaFoldDB" id="A0A7D5V097"/>
<evidence type="ECO:0000313" key="4">
    <source>
        <dbReference type="Proteomes" id="UP000510686"/>
    </source>
</evidence>
<keyword evidence="4" id="KW-1185">Reference proteome</keyword>
<organism evidence="3 4">
    <name type="scientific">Metarhizium brunneum</name>
    <dbReference type="NCBI Taxonomy" id="500148"/>
    <lineage>
        <taxon>Eukaryota</taxon>
        <taxon>Fungi</taxon>
        <taxon>Dikarya</taxon>
        <taxon>Ascomycota</taxon>
        <taxon>Pezizomycotina</taxon>
        <taxon>Sordariomycetes</taxon>
        <taxon>Hypocreomycetidae</taxon>
        <taxon>Hypocreales</taxon>
        <taxon>Clavicipitaceae</taxon>
        <taxon>Metarhizium</taxon>
    </lineage>
</organism>
<dbReference type="GeneID" id="26247116"/>
<accession>A0A7D5V097</accession>
<protein>
    <recommendedName>
        <fullName evidence="2">ARB-07466-like C-terminal domain-containing protein</fullName>
    </recommendedName>
</protein>
<evidence type="ECO:0000313" key="3">
    <source>
        <dbReference type="EMBL" id="QLI69912.1"/>
    </source>
</evidence>
<gene>
    <name evidence="3" type="ORF">G6M90_00g064630</name>
</gene>
<dbReference type="Pfam" id="PF26571">
    <property type="entry name" value="VldE"/>
    <property type="match status" value="1"/>
</dbReference>
<proteinExistence type="predicted"/>
<name>A0A7D5V097_9HYPO</name>
<feature type="signal peptide" evidence="1">
    <location>
        <begin position="1"/>
        <end position="18"/>
    </location>
</feature>
<evidence type="ECO:0000256" key="1">
    <source>
        <dbReference type="SAM" id="SignalP"/>
    </source>
</evidence>
<keyword evidence="1" id="KW-0732">Signal</keyword>